<proteinExistence type="predicted"/>
<evidence type="ECO:0000256" key="1">
    <source>
        <dbReference type="SAM" id="MobiDB-lite"/>
    </source>
</evidence>
<comment type="caution">
    <text evidence="2">The sequence shown here is derived from an EMBL/GenBank/DDBJ whole genome shotgun (WGS) entry which is preliminary data.</text>
</comment>
<evidence type="ECO:0000313" key="2">
    <source>
        <dbReference type="EMBL" id="KND99064.1"/>
    </source>
</evidence>
<organism evidence="2 3">
    <name type="scientific">Candidozyma auris</name>
    <name type="common">Yeast</name>
    <name type="synonym">Candida auris</name>
    <dbReference type="NCBI Taxonomy" id="498019"/>
    <lineage>
        <taxon>Eukaryota</taxon>
        <taxon>Fungi</taxon>
        <taxon>Dikarya</taxon>
        <taxon>Ascomycota</taxon>
        <taxon>Saccharomycotina</taxon>
        <taxon>Pichiomycetes</taxon>
        <taxon>Metschnikowiaceae</taxon>
        <taxon>Candidozyma</taxon>
    </lineage>
</organism>
<accession>A0A0L0NYI2</accession>
<evidence type="ECO:0000313" key="3">
    <source>
        <dbReference type="Proteomes" id="UP000037122"/>
    </source>
</evidence>
<dbReference type="AlphaFoldDB" id="A0A0L0NYI2"/>
<dbReference type="EMBL" id="LGST01000027">
    <property type="protein sequence ID" value="KND99064.1"/>
    <property type="molecule type" value="Genomic_DNA"/>
</dbReference>
<dbReference type="Proteomes" id="UP000037122">
    <property type="component" value="Unassembled WGS sequence"/>
</dbReference>
<reference evidence="3" key="1">
    <citation type="journal article" date="2015" name="BMC Genomics">
        <title>Draft genome of a commonly misdiagnosed multidrug resistant pathogen Candida auris.</title>
        <authorList>
            <person name="Chatterjee S."/>
            <person name="Alampalli S.V."/>
            <person name="Nageshan R.K."/>
            <person name="Chettiar S.T."/>
            <person name="Joshi S."/>
            <person name="Tatu U.S."/>
        </authorList>
    </citation>
    <scope>NUCLEOTIDE SEQUENCE [LARGE SCALE GENOMIC DNA]</scope>
    <source>
        <strain evidence="3">6684</strain>
    </source>
</reference>
<name>A0A0L0NYI2_CANAR</name>
<feature type="compositionally biased region" description="Basic residues" evidence="1">
    <location>
        <begin position="7"/>
        <end position="16"/>
    </location>
</feature>
<sequence>MPPGNKSNKKASLKKKVPVDVDADAVVEG</sequence>
<gene>
    <name evidence="2" type="ORF">QG37_04127</name>
</gene>
<feature type="region of interest" description="Disordered" evidence="1">
    <location>
        <begin position="1"/>
        <end position="29"/>
    </location>
</feature>
<protein>
    <submittedName>
        <fullName evidence="2">Uncharacterized protein</fullName>
    </submittedName>
</protein>